<dbReference type="Gene3D" id="1.10.287.130">
    <property type="match status" value="1"/>
</dbReference>
<keyword evidence="7" id="KW-0812">Transmembrane</keyword>
<dbReference type="InterPro" id="IPR036097">
    <property type="entry name" value="HisK_dim/P_sf"/>
</dbReference>
<keyword evidence="5 11" id="KW-0418">Kinase</keyword>
<dbReference type="EMBL" id="LCBL01000003">
    <property type="protein sequence ID" value="KKS08957.1"/>
    <property type="molecule type" value="Genomic_DNA"/>
</dbReference>
<dbReference type="InterPro" id="IPR036890">
    <property type="entry name" value="HATPase_C_sf"/>
</dbReference>
<feature type="transmembrane region" description="Helical" evidence="7">
    <location>
        <begin position="191"/>
        <end position="223"/>
    </location>
</feature>
<dbReference type="SMART" id="SM00388">
    <property type="entry name" value="HisKA"/>
    <property type="match status" value="1"/>
</dbReference>
<evidence type="ECO:0000256" key="6">
    <source>
        <dbReference type="ARBA" id="ARBA00023012"/>
    </source>
</evidence>
<dbReference type="SUPFAM" id="SSF55874">
    <property type="entry name" value="ATPase domain of HSP90 chaperone/DNA topoisomerase II/histidine kinase"/>
    <property type="match status" value="1"/>
</dbReference>
<dbReference type="InterPro" id="IPR035965">
    <property type="entry name" value="PAS-like_dom_sf"/>
</dbReference>
<evidence type="ECO:0000256" key="3">
    <source>
        <dbReference type="ARBA" id="ARBA00022553"/>
    </source>
</evidence>
<dbReference type="SMART" id="SM00387">
    <property type="entry name" value="HATPase_c"/>
    <property type="match status" value="1"/>
</dbReference>
<dbReference type="InterPro" id="IPR003594">
    <property type="entry name" value="HATPase_dom"/>
</dbReference>
<dbReference type="InterPro" id="IPR004358">
    <property type="entry name" value="Sig_transdc_His_kin-like_C"/>
</dbReference>
<keyword evidence="6" id="KW-0902">Two-component regulatory system</keyword>
<evidence type="ECO:0000256" key="2">
    <source>
        <dbReference type="ARBA" id="ARBA00012438"/>
    </source>
</evidence>
<proteinExistence type="predicted"/>
<organism evidence="11 12">
    <name type="scientific">candidate division CPR2 bacterium GW2011_GWC1_41_48</name>
    <dbReference type="NCBI Taxonomy" id="1618344"/>
    <lineage>
        <taxon>Bacteria</taxon>
        <taxon>Bacteria division CPR2</taxon>
    </lineage>
</organism>
<dbReference type="InterPro" id="IPR050736">
    <property type="entry name" value="Sensor_HK_Regulatory"/>
</dbReference>
<dbReference type="CDD" id="cd00082">
    <property type="entry name" value="HisKA"/>
    <property type="match status" value="1"/>
</dbReference>
<evidence type="ECO:0000259" key="8">
    <source>
        <dbReference type="PROSITE" id="PS50109"/>
    </source>
</evidence>
<name>A0A0G0WA69_UNCC2</name>
<dbReference type="Pfam" id="PF02518">
    <property type="entry name" value="HATPase_c"/>
    <property type="match status" value="1"/>
</dbReference>
<dbReference type="AlphaFoldDB" id="A0A0G0WA69"/>
<evidence type="ECO:0000256" key="5">
    <source>
        <dbReference type="ARBA" id="ARBA00022777"/>
    </source>
</evidence>
<evidence type="ECO:0000256" key="7">
    <source>
        <dbReference type="SAM" id="Phobius"/>
    </source>
</evidence>
<dbReference type="EC" id="2.7.13.3" evidence="2"/>
<evidence type="ECO:0000259" key="9">
    <source>
        <dbReference type="PROSITE" id="PS50112"/>
    </source>
</evidence>
<reference evidence="11 12" key="1">
    <citation type="journal article" date="2015" name="Nature">
        <title>rRNA introns, odd ribosomes, and small enigmatic genomes across a large radiation of phyla.</title>
        <authorList>
            <person name="Brown C.T."/>
            <person name="Hug L.A."/>
            <person name="Thomas B.C."/>
            <person name="Sharon I."/>
            <person name="Castelle C.J."/>
            <person name="Singh A."/>
            <person name="Wilkins M.J."/>
            <person name="Williams K.H."/>
            <person name="Banfield J.F."/>
        </authorList>
    </citation>
    <scope>NUCLEOTIDE SEQUENCE [LARGE SCALE GENOMIC DNA]</scope>
</reference>
<dbReference type="Proteomes" id="UP000033869">
    <property type="component" value="Unassembled WGS sequence"/>
</dbReference>
<feature type="transmembrane region" description="Helical" evidence="7">
    <location>
        <begin position="98"/>
        <end position="116"/>
    </location>
</feature>
<feature type="transmembrane region" description="Helical" evidence="7">
    <location>
        <begin position="128"/>
        <end position="148"/>
    </location>
</feature>
<feature type="domain" description="PAS" evidence="9">
    <location>
        <begin position="654"/>
        <end position="691"/>
    </location>
</feature>
<dbReference type="PROSITE" id="PS50109">
    <property type="entry name" value="HIS_KIN"/>
    <property type="match status" value="1"/>
</dbReference>
<gene>
    <name evidence="11" type="ORF">UU65_C0003G0012</name>
</gene>
<feature type="transmembrane region" description="Helical" evidence="7">
    <location>
        <begin position="160"/>
        <end position="179"/>
    </location>
</feature>
<protein>
    <recommendedName>
        <fullName evidence="2">histidine kinase</fullName>
        <ecNumber evidence="2">2.7.13.3</ecNumber>
    </recommendedName>
</protein>
<evidence type="ECO:0000259" key="10">
    <source>
        <dbReference type="PROSITE" id="PS50113"/>
    </source>
</evidence>
<comment type="catalytic activity">
    <reaction evidence="1">
        <text>ATP + protein L-histidine = ADP + protein N-phospho-L-histidine.</text>
        <dbReference type="EC" id="2.7.13.3"/>
    </reaction>
</comment>
<dbReference type="PROSITE" id="PS50113">
    <property type="entry name" value="PAC"/>
    <property type="match status" value="1"/>
</dbReference>
<dbReference type="InterPro" id="IPR005467">
    <property type="entry name" value="His_kinase_dom"/>
</dbReference>
<dbReference type="PANTHER" id="PTHR43711:SF1">
    <property type="entry name" value="HISTIDINE KINASE 1"/>
    <property type="match status" value="1"/>
</dbReference>
<accession>A0A0G0WA69</accession>
<feature type="transmembrane region" description="Helical" evidence="7">
    <location>
        <begin position="74"/>
        <end position="92"/>
    </location>
</feature>
<dbReference type="NCBIfam" id="TIGR00229">
    <property type="entry name" value="sensory_box"/>
    <property type="match status" value="1"/>
</dbReference>
<evidence type="ECO:0000313" key="12">
    <source>
        <dbReference type="Proteomes" id="UP000033869"/>
    </source>
</evidence>
<feature type="domain" description="Histidine kinase" evidence="8">
    <location>
        <begin position="766"/>
        <end position="984"/>
    </location>
</feature>
<dbReference type="Gene3D" id="3.30.565.10">
    <property type="entry name" value="Histidine kinase-like ATPase, C-terminal domain"/>
    <property type="match status" value="1"/>
</dbReference>
<sequence length="987" mass="111193">MKIKTLYFEFICSLFLIFFGILLFFVPDQCLQLLGIKSISTLGINIFASLIFGFGSLTYYMVYFSLPRRSLRRFVWLPVAILFALLGIVSILNPSTYILALVSICLSGLFFGLFLIRSDDPMENGISYGILGCCIANIPFCIGLIIYHNQVFDTFLPKEIIVGILALSLAFSLFLIFIINRGFPKQEKIGIVGLGFGIAITFILIGISTEAYFAIIPFLIWPFYLISKNFIADSMFMENVGSIRHKIVTLFLAVILVPLLVLTLINNYRIYNFHMESTEQTMKISGSFFKTELQDHFSLHRDTLFNILEKVEGGWPRDEKDFKYNFVGKVRLECIKNISLFDNNGKEIYRIDGKALEDYGQTEWFHSLPESGNGHPFYVVASKPFSVIYTAHYENGKLKYGVVQHTSLSVHISQNVLPSSFSQDFGYYLINSKNELASKVDSAFDEKNPFEEWIGKISINPSEEGQGKSHINHSDAAGFMWSLFDMKELDLRLLVIHSHETLRLFQNESREISVEVLILCFVVIGVLGLSLSNIITKPLITFKRLINGGDLDSKSEKSIHNISKSRDEIGSLAKAYVEERKKTLVAMKQLEGEKEYEKKLNKRLYIQKEKIVNASAEQKKINVELEILAQTLNDQKSHVESILQSIGDGIIVLSGETIINFNRASEYITGYKRADVIGKKLTEVIEIYYENGKPCKNSKLFLKRSKGSSKRILRVETAYGKQITVGILLSPVMDQEGKNVIGHVLAIRDVTEEQELDKAKTEFVSIASHQLRTPLTAIKWNTELLAKRSFGNLTKEQAELVGDIETANANLIRLVNDLLSVSRIESGKLIYDPSEVYIDEIIKTVLKASEVSFKQKKIDLKVKLDSKGLVYIDKLLIQQVIQNLIDNAIKYTPEKGKLTVNLEKTDKKVILSVKDTGMGIPASEQSKLFTKFFRATNAQTSAQGGTGLGLYIASEIIKLAKGKIDLKSEEGTGAEFIVSLPFLDKLK</sequence>
<evidence type="ECO:0000256" key="4">
    <source>
        <dbReference type="ARBA" id="ARBA00022679"/>
    </source>
</evidence>
<dbReference type="SMART" id="SM00091">
    <property type="entry name" value="PAS"/>
    <property type="match status" value="1"/>
</dbReference>
<keyword evidence="7" id="KW-1133">Transmembrane helix</keyword>
<dbReference type="CDD" id="cd06174">
    <property type="entry name" value="MFS"/>
    <property type="match status" value="1"/>
</dbReference>
<comment type="caution">
    <text evidence="11">The sequence shown here is derived from an EMBL/GenBank/DDBJ whole genome shotgun (WGS) entry which is preliminary data.</text>
</comment>
<dbReference type="Pfam" id="PF13426">
    <property type="entry name" value="PAS_9"/>
    <property type="match status" value="1"/>
</dbReference>
<dbReference type="InterPro" id="IPR000700">
    <property type="entry name" value="PAS-assoc_C"/>
</dbReference>
<feature type="transmembrane region" description="Helical" evidence="7">
    <location>
        <begin position="38"/>
        <end position="62"/>
    </location>
</feature>
<feature type="transmembrane region" description="Helical" evidence="7">
    <location>
        <begin position="7"/>
        <end position="26"/>
    </location>
</feature>
<keyword evidence="4" id="KW-0808">Transferase</keyword>
<dbReference type="SUPFAM" id="SSF47384">
    <property type="entry name" value="Homodimeric domain of signal transducing histidine kinase"/>
    <property type="match status" value="1"/>
</dbReference>
<dbReference type="SUPFAM" id="SSF55785">
    <property type="entry name" value="PYP-like sensor domain (PAS domain)"/>
    <property type="match status" value="1"/>
</dbReference>
<evidence type="ECO:0000313" key="11">
    <source>
        <dbReference type="EMBL" id="KKS08957.1"/>
    </source>
</evidence>
<dbReference type="PROSITE" id="PS50112">
    <property type="entry name" value="PAS"/>
    <property type="match status" value="1"/>
</dbReference>
<dbReference type="CDD" id="cd00075">
    <property type="entry name" value="HATPase"/>
    <property type="match status" value="1"/>
</dbReference>
<dbReference type="InterPro" id="IPR003661">
    <property type="entry name" value="HisK_dim/P_dom"/>
</dbReference>
<feature type="domain" description="PAC" evidence="10">
    <location>
        <begin position="706"/>
        <end position="762"/>
    </location>
</feature>
<dbReference type="FunFam" id="3.30.565.10:FF:000006">
    <property type="entry name" value="Sensor histidine kinase WalK"/>
    <property type="match status" value="1"/>
</dbReference>
<keyword evidence="3" id="KW-0597">Phosphoprotein</keyword>
<evidence type="ECO:0000256" key="1">
    <source>
        <dbReference type="ARBA" id="ARBA00000085"/>
    </source>
</evidence>
<feature type="transmembrane region" description="Helical" evidence="7">
    <location>
        <begin position="512"/>
        <end position="535"/>
    </location>
</feature>
<dbReference type="Gene3D" id="3.30.450.20">
    <property type="entry name" value="PAS domain"/>
    <property type="match status" value="1"/>
</dbReference>
<keyword evidence="7" id="KW-0472">Membrane</keyword>
<feature type="transmembrane region" description="Helical" evidence="7">
    <location>
        <begin position="243"/>
        <end position="265"/>
    </location>
</feature>
<dbReference type="PANTHER" id="PTHR43711">
    <property type="entry name" value="TWO-COMPONENT HISTIDINE KINASE"/>
    <property type="match status" value="1"/>
</dbReference>
<dbReference type="PRINTS" id="PR00344">
    <property type="entry name" value="BCTRLSENSOR"/>
</dbReference>
<dbReference type="CDD" id="cd00130">
    <property type="entry name" value="PAS"/>
    <property type="match status" value="1"/>
</dbReference>
<dbReference type="GO" id="GO:0000155">
    <property type="term" value="F:phosphorelay sensor kinase activity"/>
    <property type="evidence" value="ECO:0007669"/>
    <property type="project" value="InterPro"/>
</dbReference>
<dbReference type="InterPro" id="IPR000014">
    <property type="entry name" value="PAS"/>
</dbReference>
<dbReference type="Pfam" id="PF00512">
    <property type="entry name" value="HisKA"/>
    <property type="match status" value="1"/>
</dbReference>